<evidence type="ECO:0000313" key="3">
    <source>
        <dbReference type="Proteomes" id="UP000314294"/>
    </source>
</evidence>
<comment type="caution">
    <text evidence="2">The sequence shown here is derived from an EMBL/GenBank/DDBJ whole genome shotgun (WGS) entry which is preliminary data.</text>
</comment>
<keyword evidence="3" id="KW-1185">Reference proteome</keyword>
<proteinExistence type="predicted"/>
<accession>A0A4Z2HEC2</accession>
<gene>
    <name evidence="2" type="ORF">EYF80_025803</name>
</gene>
<reference evidence="2 3" key="1">
    <citation type="submission" date="2019-03" db="EMBL/GenBank/DDBJ databases">
        <title>First draft genome of Liparis tanakae, snailfish: a comprehensive survey of snailfish specific genes.</title>
        <authorList>
            <person name="Kim W."/>
            <person name="Song I."/>
            <person name="Jeong J.-H."/>
            <person name="Kim D."/>
            <person name="Kim S."/>
            <person name="Ryu S."/>
            <person name="Song J.Y."/>
            <person name="Lee S.K."/>
        </authorList>
    </citation>
    <scope>NUCLEOTIDE SEQUENCE [LARGE SCALE GENOMIC DNA]</scope>
    <source>
        <tissue evidence="2">Muscle</tissue>
    </source>
</reference>
<protein>
    <submittedName>
        <fullName evidence="2">Uncharacterized protein</fullName>
    </submittedName>
</protein>
<dbReference type="AlphaFoldDB" id="A0A4Z2HEC2"/>
<name>A0A4Z2HEC2_9TELE</name>
<evidence type="ECO:0000313" key="2">
    <source>
        <dbReference type="EMBL" id="TNN63961.1"/>
    </source>
</evidence>
<dbReference type="EMBL" id="SRLO01000261">
    <property type="protein sequence ID" value="TNN63961.1"/>
    <property type="molecule type" value="Genomic_DNA"/>
</dbReference>
<organism evidence="2 3">
    <name type="scientific">Liparis tanakae</name>
    <name type="common">Tanaka's snailfish</name>
    <dbReference type="NCBI Taxonomy" id="230148"/>
    <lineage>
        <taxon>Eukaryota</taxon>
        <taxon>Metazoa</taxon>
        <taxon>Chordata</taxon>
        <taxon>Craniata</taxon>
        <taxon>Vertebrata</taxon>
        <taxon>Euteleostomi</taxon>
        <taxon>Actinopterygii</taxon>
        <taxon>Neopterygii</taxon>
        <taxon>Teleostei</taxon>
        <taxon>Neoteleostei</taxon>
        <taxon>Acanthomorphata</taxon>
        <taxon>Eupercaria</taxon>
        <taxon>Perciformes</taxon>
        <taxon>Cottioidei</taxon>
        <taxon>Cottales</taxon>
        <taxon>Liparidae</taxon>
        <taxon>Liparis</taxon>
    </lineage>
</organism>
<feature type="region of interest" description="Disordered" evidence="1">
    <location>
        <begin position="147"/>
        <end position="192"/>
    </location>
</feature>
<feature type="compositionally biased region" description="Low complexity" evidence="1">
    <location>
        <begin position="147"/>
        <end position="156"/>
    </location>
</feature>
<evidence type="ECO:0000256" key="1">
    <source>
        <dbReference type="SAM" id="MobiDB-lite"/>
    </source>
</evidence>
<sequence length="215" mass="22452">MDVPSKEVSVVPEPLESSVGLLSFGLGSLLPDVPQLDIHSVDSWGHVGLVGNFGELRLQVVDGTWPQKSRVREEQGMHLGPQLLSHLGGRRLSLCLLRGQGAGGNRMQGLLQVEQAQALSSEAQVEEGIEKGVQAAVDVGQAGDVGVSQQQEVQEGASGGKPLQVGEGVSGLHHVDGHPAGGKHHHQHGDDLQQPPLTLVLFAQGVEVTVDGAAD</sequence>
<dbReference type="Proteomes" id="UP000314294">
    <property type="component" value="Unassembled WGS sequence"/>
</dbReference>